<keyword evidence="2" id="KW-0732">Signal</keyword>
<keyword evidence="1" id="KW-0472">Membrane</keyword>
<sequence>MSPKRWAALGWGLLAAAAVLAAVAMQQAFASISVTPVVESLVRLDRTQTTIDPAVLLRGVALGVLAGAAFFAALACFYWSAARRRQDLLEQILHRLLARDQEEARAR</sequence>
<evidence type="ECO:0008006" key="5">
    <source>
        <dbReference type="Google" id="ProtNLM"/>
    </source>
</evidence>
<evidence type="ECO:0000256" key="2">
    <source>
        <dbReference type="SAM" id="SignalP"/>
    </source>
</evidence>
<dbReference type="RefSeq" id="WP_153531665.1">
    <property type="nucleotide sequence ID" value="NZ_WEGH01000001.1"/>
</dbReference>
<dbReference type="EMBL" id="WEGH01000001">
    <property type="protein sequence ID" value="MQY03778.1"/>
    <property type="molecule type" value="Genomic_DNA"/>
</dbReference>
<accession>A0A7K0BRG8</accession>
<reference evidence="3 4" key="1">
    <citation type="submission" date="2019-10" db="EMBL/GenBank/DDBJ databases">
        <title>Actinomadura rubteroloni sp. nov. and Actinomadura macrotermitis sp. nov., isolated from the gut of fungus growing-termite Macrotermes natalensis.</title>
        <authorList>
            <person name="Benndorf R."/>
            <person name="Martin K."/>
            <person name="Kuefner M."/>
            <person name="De Beer W."/>
            <person name="Kaster A.-K."/>
            <person name="Vollmers J."/>
            <person name="Poulsen M."/>
            <person name="Beemelmanns C."/>
        </authorList>
    </citation>
    <scope>NUCLEOTIDE SEQUENCE [LARGE SCALE GENOMIC DNA]</scope>
    <source>
        <strain evidence="3 4">RB68</strain>
    </source>
</reference>
<feature type="signal peptide" evidence="2">
    <location>
        <begin position="1"/>
        <end position="30"/>
    </location>
</feature>
<dbReference type="Proteomes" id="UP000487268">
    <property type="component" value="Unassembled WGS sequence"/>
</dbReference>
<keyword evidence="1" id="KW-0812">Transmembrane</keyword>
<gene>
    <name evidence="3" type="ORF">ACRB68_18240</name>
</gene>
<keyword evidence="4" id="KW-1185">Reference proteome</keyword>
<feature type="transmembrane region" description="Helical" evidence="1">
    <location>
        <begin position="54"/>
        <end position="79"/>
    </location>
</feature>
<proteinExistence type="predicted"/>
<evidence type="ECO:0000256" key="1">
    <source>
        <dbReference type="SAM" id="Phobius"/>
    </source>
</evidence>
<keyword evidence="1" id="KW-1133">Transmembrane helix</keyword>
<evidence type="ECO:0000313" key="3">
    <source>
        <dbReference type="EMBL" id="MQY03778.1"/>
    </source>
</evidence>
<evidence type="ECO:0000313" key="4">
    <source>
        <dbReference type="Proteomes" id="UP000487268"/>
    </source>
</evidence>
<protein>
    <recommendedName>
        <fullName evidence="5">DUF1049 domain-containing protein</fullName>
    </recommendedName>
</protein>
<organism evidence="3 4">
    <name type="scientific">Actinomadura macrotermitis</name>
    <dbReference type="NCBI Taxonomy" id="2585200"/>
    <lineage>
        <taxon>Bacteria</taxon>
        <taxon>Bacillati</taxon>
        <taxon>Actinomycetota</taxon>
        <taxon>Actinomycetes</taxon>
        <taxon>Streptosporangiales</taxon>
        <taxon>Thermomonosporaceae</taxon>
        <taxon>Actinomadura</taxon>
    </lineage>
</organism>
<comment type="caution">
    <text evidence="3">The sequence shown here is derived from an EMBL/GenBank/DDBJ whole genome shotgun (WGS) entry which is preliminary data.</text>
</comment>
<name>A0A7K0BRG8_9ACTN</name>
<dbReference type="AlphaFoldDB" id="A0A7K0BRG8"/>
<feature type="chain" id="PRO_5029893873" description="DUF1049 domain-containing protein" evidence="2">
    <location>
        <begin position="31"/>
        <end position="107"/>
    </location>
</feature>